<dbReference type="KEGG" id="cfj:CFIO01_11783"/>
<evidence type="ECO:0000313" key="1">
    <source>
        <dbReference type="EMBL" id="EXF74532.1"/>
    </source>
</evidence>
<keyword evidence="2" id="KW-1185">Reference proteome</keyword>
<gene>
    <name evidence="1" type="ORF">CFIO01_11783</name>
</gene>
<name>A0A010Q3Y8_9PEZI</name>
<protein>
    <submittedName>
        <fullName evidence="1">Uncharacterized protein</fullName>
    </submittedName>
</protein>
<dbReference type="AlphaFoldDB" id="A0A010Q3Y8"/>
<dbReference type="EMBL" id="JARH01000978">
    <property type="protein sequence ID" value="EXF74532.1"/>
    <property type="molecule type" value="Genomic_DNA"/>
</dbReference>
<comment type="caution">
    <text evidence="1">The sequence shown here is derived from an EMBL/GenBank/DDBJ whole genome shotgun (WGS) entry which is preliminary data.</text>
</comment>
<sequence length="330" mass="36274">MRREVVFGHLKGAKCGVLQRAGASIWGGSLGSPARITSSVSWLKLNLTDIYPDGKILFQPQSSNFYQMDMSNFLDPNNPSSSPHIKHHITPLPTPKKQPHILSHHPPNIHPRLISAPRQMRRQRQVQTLGLFSQQHAIPPAPRWFNLVNICCRPRDPTLPQRRHQRSLIDGPTTPDVDNHGVGSHHRHLGLADEVPGFCREGYDEEERRRAAEDFCEGRAVGVSVAIRLSRDGGGGGSGSDPVTLHSWRGIVLPRGDEDLHPQRSTHLGDALPYGPVADHPHHLVTASMRRAALAVEEEGGHAPLCAPGVRAALGVVHHRVVERYEASAG</sequence>
<dbReference type="Proteomes" id="UP000020467">
    <property type="component" value="Unassembled WGS sequence"/>
</dbReference>
<proteinExistence type="predicted"/>
<organism evidence="1 2">
    <name type="scientific">Colletotrichum fioriniae PJ7</name>
    <dbReference type="NCBI Taxonomy" id="1445577"/>
    <lineage>
        <taxon>Eukaryota</taxon>
        <taxon>Fungi</taxon>
        <taxon>Dikarya</taxon>
        <taxon>Ascomycota</taxon>
        <taxon>Pezizomycotina</taxon>
        <taxon>Sordariomycetes</taxon>
        <taxon>Hypocreomycetidae</taxon>
        <taxon>Glomerellales</taxon>
        <taxon>Glomerellaceae</taxon>
        <taxon>Colletotrichum</taxon>
        <taxon>Colletotrichum acutatum species complex</taxon>
    </lineage>
</organism>
<dbReference type="HOGENOM" id="CLU_842002_0_0_1"/>
<accession>A0A010Q3Y8</accession>
<evidence type="ECO:0000313" key="2">
    <source>
        <dbReference type="Proteomes" id="UP000020467"/>
    </source>
</evidence>
<reference evidence="1 2" key="1">
    <citation type="submission" date="2014-02" db="EMBL/GenBank/DDBJ databases">
        <title>The genome sequence of Colletotrichum fioriniae PJ7.</title>
        <authorList>
            <person name="Baroncelli R."/>
            <person name="Thon M.R."/>
        </authorList>
    </citation>
    <scope>NUCLEOTIDE SEQUENCE [LARGE SCALE GENOMIC DNA]</scope>
    <source>
        <strain evidence="1 2">PJ7</strain>
    </source>
</reference>